<name>A0ACC1S990_9APHY</name>
<dbReference type="Proteomes" id="UP001148662">
    <property type="component" value="Unassembled WGS sequence"/>
</dbReference>
<reference evidence="1" key="1">
    <citation type="submission" date="2022-07" db="EMBL/GenBank/DDBJ databases">
        <title>Genome Sequence of Phlebia brevispora.</title>
        <authorList>
            <person name="Buettner E."/>
        </authorList>
    </citation>
    <scope>NUCLEOTIDE SEQUENCE</scope>
    <source>
        <strain evidence="1">MPL23</strain>
    </source>
</reference>
<dbReference type="EMBL" id="JANHOG010001586">
    <property type="protein sequence ID" value="KAJ3534723.1"/>
    <property type="molecule type" value="Genomic_DNA"/>
</dbReference>
<protein>
    <submittedName>
        <fullName evidence="1">Uncharacterized protein</fullName>
    </submittedName>
</protein>
<comment type="caution">
    <text evidence="1">The sequence shown here is derived from an EMBL/GenBank/DDBJ whole genome shotgun (WGS) entry which is preliminary data.</text>
</comment>
<gene>
    <name evidence="1" type="ORF">NM688_g7090</name>
</gene>
<organism evidence="1 2">
    <name type="scientific">Phlebia brevispora</name>
    <dbReference type="NCBI Taxonomy" id="194682"/>
    <lineage>
        <taxon>Eukaryota</taxon>
        <taxon>Fungi</taxon>
        <taxon>Dikarya</taxon>
        <taxon>Basidiomycota</taxon>
        <taxon>Agaricomycotina</taxon>
        <taxon>Agaricomycetes</taxon>
        <taxon>Polyporales</taxon>
        <taxon>Meruliaceae</taxon>
        <taxon>Phlebia</taxon>
    </lineage>
</organism>
<keyword evidence="2" id="KW-1185">Reference proteome</keyword>
<evidence type="ECO:0000313" key="2">
    <source>
        <dbReference type="Proteomes" id="UP001148662"/>
    </source>
</evidence>
<sequence length="1135" mass="124434">MRHALKSSAHAGVAAITFSYRISVVHKDDQNETRYAYEDATGDSDDDFSRAAKKQRLSSPTYDEQFELSQDEVAAFDAFERKLSQVSTPVPLSQLKHKIITDSARKRRNSAIALALAQTDAEFSSSQDDALRRPLFAPASQIGRSTEAASQPRPSGFTSAKHISSSSQPSSSQAQLSSSPPVVSTEQEMSDWFKSTSTDPPKNGLMFKSARDMENHKQEDEAFLDEWFKARAPTGAVAFQSAKSVSTNSVASTSKGPATGLPSFVSGSQLHSQAAGSKAAGKASANAPSLSQTETPSFVGFTSGTALVDPKAKQSSWAMPSAAAIAAAEAKMKQWEREMEADTTVGMELDHEDSLNSDGDQESPLKHRSESHQPSISLPSFGNALMALSATQNTASFAPASQHSEASASASARNELFDTPTPVARGFHAPGLKTGLQTNAKQFKSPLLSKVASTNSHAPSPLNSRSNFAPASTFVSPATPARKTTGFTTPLRTTSEPGPSTFTTPSSVGFGSALASSGFSTPISSKSLGTTPKRSTVVGGMRKSGFVTPFKPGFRPGEPGRVLLDTKARSTISPDKVMVASPSGKRDKGKGRETFFDLTKPPGRQTLESCGLRPQQYTIEELERKGMSVNPSSPRFRNSLDFIRNVEQLSQMTPDMAMYYTFHTASPNPLYGINRPGQPVFHHTSLGPKQALERLKELGCSLATKQWVDNHWGLILWKLSGMACLDPDTECDSARKRWCWREVMNQYRYRYEREINQGQRPVLRKIVAQDISPTVPMVLCVSKITWTEDNGVGEDGTPLPPVPELEVTDGWYRLSTDIDDPLERAVRKGKIKIGSKIAVVGCRVQCDRKDGGEILEMGKSVCLKIHGNSSQLAPWHTKLGMQKERPVSALGSLDPYGGFVSAIEILIVKAYPIAYLEFFVTEDGRRYQEGPWDEKEEAKLSDQWQAKRDTEAVKLREEYGTKLRQFSEYAEQLERKAAGAFHPSDSESPPDHVDDLILDLEDAEDGREIIRGVTPVEAGWLARAARDKCRRDEELMAEYIERDLNCVCPPRNVRSFRIVAARDARSEKRPATREVQITVWDVLSVQLEEDGKPGDFKMGQHLHVTNLWPCKSGCWIPSRDPQSRTPDPLSDMVIL</sequence>
<evidence type="ECO:0000313" key="1">
    <source>
        <dbReference type="EMBL" id="KAJ3534723.1"/>
    </source>
</evidence>
<accession>A0ACC1S990</accession>
<proteinExistence type="predicted"/>